<feature type="domain" description="pPIWI-RE three-gene island" evidence="2">
    <location>
        <begin position="33"/>
        <end position="147"/>
    </location>
</feature>
<evidence type="ECO:0000259" key="1">
    <source>
        <dbReference type="Pfam" id="PF18154"/>
    </source>
</evidence>
<evidence type="ECO:0000313" key="3">
    <source>
        <dbReference type="EMBL" id="SMP22583.1"/>
    </source>
</evidence>
<keyword evidence="4" id="KW-1185">Reference proteome</keyword>
<evidence type="ECO:0008006" key="5">
    <source>
        <dbReference type="Google" id="ProtNLM"/>
    </source>
</evidence>
<accession>A0AA45WPP0</accession>
<dbReference type="Pfam" id="PF18154">
    <property type="entry name" value="pPIWI_RE_REase"/>
    <property type="match status" value="1"/>
</dbReference>
<gene>
    <name evidence="3" type="ORF">SAMN06265361_10477</name>
</gene>
<protein>
    <recommendedName>
        <fullName evidence="5">REase associating with pPIWI RE domain-containing protein</fullName>
    </recommendedName>
</protein>
<evidence type="ECO:0000313" key="4">
    <source>
        <dbReference type="Proteomes" id="UP001157946"/>
    </source>
</evidence>
<dbReference type="EMBL" id="FXTU01000004">
    <property type="protein sequence ID" value="SMP22583.1"/>
    <property type="molecule type" value="Genomic_DNA"/>
</dbReference>
<feature type="domain" description="REase associating with pPIWI RE" evidence="1">
    <location>
        <begin position="251"/>
        <end position="357"/>
    </location>
</feature>
<name>A0AA45WPP0_9BACL</name>
<evidence type="ECO:0000259" key="2">
    <source>
        <dbReference type="Pfam" id="PF18156"/>
    </source>
</evidence>
<comment type="caution">
    <text evidence="3">The sequence shown here is derived from an EMBL/GenBank/DDBJ whole genome shotgun (WGS) entry which is preliminary data.</text>
</comment>
<reference evidence="3" key="1">
    <citation type="submission" date="2017-05" db="EMBL/GenBank/DDBJ databases">
        <authorList>
            <person name="Varghese N."/>
            <person name="Submissions S."/>
        </authorList>
    </citation>
    <scope>NUCLEOTIDE SEQUENCE</scope>
    <source>
        <strain evidence="3">DSM 45262</strain>
    </source>
</reference>
<dbReference type="Proteomes" id="UP001157946">
    <property type="component" value="Unassembled WGS sequence"/>
</dbReference>
<dbReference type="Pfam" id="PF18156">
    <property type="entry name" value="pPIWI_RE_Y"/>
    <property type="match status" value="1"/>
</dbReference>
<sequence length="365" mass="42955">MDVTKLLKDLAIGIIHYEIQSQKSTLPPLPLLPQPLQISWNQLTMECIKKGICPPKNLQEFVAWLTTPIEEWEYFGEKWSELGWRGCLVEDLAPTELSYDLSQGAHEAPELEDHTYAFNQLRNYCKEINEPQLYSNIRLFLCENPIINDISCLMDIDGIDTKSMNWVRGFYEPIPSHCIKNNRIILCKHCAWPLKWKNGQLSCLDDLCKKAVNDFLNIDQNQSKPVGRSAYQTTFSAQRAIVRPEVALLPLFEQVKKHPNIAHYEFWPQFDSFDLYLVFKNGKKWAIDMKDYHRPKELANELNQAYVSQVPEWDRFIYLFPNHRKKIDRFYMENFLEKWDKKSKPEFTAMFVDEFVAFLERGGPF</sequence>
<organism evidence="3 4">
    <name type="scientific">Laceyella tengchongensis</name>
    <dbReference type="NCBI Taxonomy" id="574699"/>
    <lineage>
        <taxon>Bacteria</taxon>
        <taxon>Bacillati</taxon>
        <taxon>Bacillota</taxon>
        <taxon>Bacilli</taxon>
        <taxon>Bacillales</taxon>
        <taxon>Thermoactinomycetaceae</taxon>
        <taxon>Laceyella</taxon>
    </lineage>
</organism>
<dbReference type="AlphaFoldDB" id="A0AA45WPP0"/>
<dbReference type="RefSeq" id="WP_102993412.1">
    <property type="nucleotide sequence ID" value="NZ_FXTU01000004.1"/>
</dbReference>
<dbReference type="InterPro" id="IPR040828">
    <property type="entry name" value="pPIWI_RE_REase"/>
</dbReference>
<proteinExistence type="predicted"/>
<dbReference type="InterPro" id="IPR041191">
    <property type="entry name" value="pPIWI_RE_Y"/>
</dbReference>